<proteinExistence type="predicted"/>
<evidence type="ECO:0000313" key="3">
    <source>
        <dbReference type="Proteomes" id="UP000091956"/>
    </source>
</evidence>
<dbReference type="Proteomes" id="UP000091956">
    <property type="component" value="Unassembled WGS sequence"/>
</dbReference>
<evidence type="ECO:0000313" key="2">
    <source>
        <dbReference type="EMBL" id="OBT91867.1"/>
    </source>
</evidence>
<sequence>MSLSEQSQLSNCWKLIKLLEAQQLLEAHCTIGKRLLAQPFIMLRPSPTMISLSKRDVVEHLENVVRKAATAPCGGAEQPADTRFMQPLYNRQSTFMDDARAATSWGQSSFQGITRFNTQDPIGGQSDGVDVSLGSRSSDGSDTDEVSQMGQPISLLLSLDNEDSGAEDVYQLTRLSLRDDNPSEGVDMRQPLASRSSEPRRQETPQENNLGYGGFTERPSSDSSSFVPDDVSTPQEARLPALQRLRVRNPFPRSPLYRSYNHRLSPEGSRSVGLASQLVSPGTPGVLFSQPARRSRDYRLRTSAFSREESNKSRSILEDFDISEPDYHIDLPPSIERSQLHGASFQSPDGEVSHPSFRPTRIFHPSGVAQPEDEISSLHTTNSEVSPHSLHLPPPSSTRSRSGSATGSLPAGNSSSTERSPGIHHGGDAGDRSITPSGLAGLDDIAGGQGLQQSSRSGSATSNVSSVPFRLVSAYRSRSPIGPWHLPSRPSPTIPRVSRDSRIASSASRPGPANTPYRRLQVYDERVPASLQPQTPDQLPEARHFSPYHFSYTAPAGRRHASAQQPRWQPPQRRWRRRSGSPPGLETPGFAGLYGGQENTDDEVMFERAAQRLFLQHGSSGRDVNRSPGSTTPGRGSLFREA</sequence>
<organism evidence="2 3">
    <name type="scientific">Pseudogymnoascus verrucosus</name>
    <dbReference type="NCBI Taxonomy" id="342668"/>
    <lineage>
        <taxon>Eukaryota</taxon>
        <taxon>Fungi</taxon>
        <taxon>Dikarya</taxon>
        <taxon>Ascomycota</taxon>
        <taxon>Pezizomycotina</taxon>
        <taxon>Leotiomycetes</taxon>
        <taxon>Thelebolales</taxon>
        <taxon>Thelebolaceae</taxon>
        <taxon>Pseudogymnoascus</taxon>
    </lineage>
</organism>
<dbReference type="AlphaFoldDB" id="A0A1B8G7R4"/>
<keyword evidence="3" id="KW-1185">Reference proteome</keyword>
<feature type="region of interest" description="Disordered" evidence="1">
    <location>
        <begin position="479"/>
        <end position="519"/>
    </location>
</feature>
<feature type="region of interest" description="Disordered" evidence="1">
    <location>
        <begin position="556"/>
        <end position="597"/>
    </location>
</feature>
<dbReference type="EMBL" id="KV460278">
    <property type="protein sequence ID" value="OBT91867.1"/>
    <property type="molecule type" value="Genomic_DNA"/>
</dbReference>
<dbReference type="GeneID" id="28843501"/>
<reference evidence="2 3" key="1">
    <citation type="submission" date="2016-03" db="EMBL/GenBank/DDBJ databases">
        <title>Comparative genomics of Pseudogymnoascus destructans, the fungus causing white-nose syndrome of bats.</title>
        <authorList>
            <person name="Palmer J.M."/>
            <person name="Drees K.P."/>
            <person name="Foster J.T."/>
            <person name="Lindner D.L."/>
        </authorList>
    </citation>
    <scope>NUCLEOTIDE SEQUENCE [LARGE SCALE GENOMIC DNA]</scope>
    <source>
        <strain evidence="2 3">UAMH 10579</strain>
    </source>
</reference>
<protein>
    <submittedName>
        <fullName evidence="2">Uncharacterized protein</fullName>
    </submittedName>
</protein>
<feature type="region of interest" description="Disordered" evidence="1">
    <location>
        <begin position="616"/>
        <end position="642"/>
    </location>
</feature>
<dbReference type="OrthoDB" id="3437607at2759"/>
<feature type="compositionally biased region" description="Low complexity" evidence="1">
    <location>
        <begin position="221"/>
        <end position="232"/>
    </location>
</feature>
<feature type="region of interest" description="Disordered" evidence="1">
    <location>
        <begin position="114"/>
        <end position="147"/>
    </location>
</feature>
<feature type="region of interest" description="Disordered" evidence="1">
    <location>
        <begin position="341"/>
        <end position="465"/>
    </location>
</feature>
<gene>
    <name evidence="2" type="ORF">VE01_10115</name>
</gene>
<name>A0A1B8G7R4_9PEZI</name>
<dbReference type="RefSeq" id="XP_018125600.1">
    <property type="nucleotide sequence ID" value="XM_018279522.2"/>
</dbReference>
<accession>A0A1B8G7R4</accession>
<evidence type="ECO:0000256" key="1">
    <source>
        <dbReference type="SAM" id="MobiDB-lite"/>
    </source>
</evidence>
<reference evidence="3" key="2">
    <citation type="journal article" date="2018" name="Nat. Commun.">
        <title>Extreme sensitivity to ultraviolet light in the fungal pathogen causing white-nose syndrome of bats.</title>
        <authorList>
            <person name="Palmer J.M."/>
            <person name="Drees K.P."/>
            <person name="Foster J.T."/>
            <person name="Lindner D.L."/>
        </authorList>
    </citation>
    <scope>NUCLEOTIDE SEQUENCE [LARGE SCALE GENOMIC DNA]</scope>
    <source>
        <strain evidence="3">UAMH 10579</strain>
    </source>
</reference>
<feature type="compositionally biased region" description="Low complexity" evidence="1">
    <location>
        <begin position="386"/>
        <end position="408"/>
    </location>
</feature>
<feature type="region of interest" description="Disordered" evidence="1">
    <location>
        <begin position="174"/>
        <end position="243"/>
    </location>
</feature>
<feature type="compositionally biased region" description="Polar residues" evidence="1">
    <location>
        <begin position="134"/>
        <end position="147"/>
    </location>
</feature>